<dbReference type="GO" id="GO:0005886">
    <property type="term" value="C:plasma membrane"/>
    <property type="evidence" value="ECO:0007669"/>
    <property type="project" value="UniProtKB-SubCell"/>
</dbReference>
<gene>
    <name evidence="11" type="ORF">METZ01_LOCUS82940</name>
</gene>
<dbReference type="PANTHER" id="PTHR43134:SF1">
    <property type="entry name" value="SIGNAL RECOGNITION PARTICLE RECEPTOR SUBUNIT ALPHA"/>
    <property type="match status" value="1"/>
</dbReference>
<dbReference type="SMART" id="SM00382">
    <property type="entry name" value="AAA"/>
    <property type="match status" value="1"/>
</dbReference>
<evidence type="ECO:0000256" key="2">
    <source>
        <dbReference type="ARBA" id="ARBA00008531"/>
    </source>
</evidence>
<sequence length="283" mass="30837">MGIADAFKSISNKTVTSQSLEDLEEQLLSTDMGYDTVDGILDVVRTHPRSEFMEKVREHLISLLPDQTILKPFHDATVLMVVGVNGTGKTTSAAKIAHIYKELGQSVTLVAADTYRAAAVEQLKIWSNRVGCRLVCNEETAEPTAVLFDGLDSAKANGSDVVVVDTAGRLHTRSNLMAELDKMYRVIENRFPEFNVCSLITLDASLGQNSLNQVKEFHNHGALDGVILTKLDGTARGGIVFPLFKQLGIPVKFLGVGEDLTDLELFDPESYVDGLLGIGEDLE</sequence>
<protein>
    <recommendedName>
        <fullName evidence="10">SRP54-type proteins GTP-binding domain-containing protein</fullName>
    </recommendedName>
</protein>
<name>A0A381UPL4_9ZZZZ</name>
<dbReference type="GO" id="GO:0005737">
    <property type="term" value="C:cytoplasm"/>
    <property type="evidence" value="ECO:0007669"/>
    <property type="project" value="UniProtKB-ARBA"/>
</dbReference>
<dbReference type="GO" id="GO:0003924">
    <property type="term" value="F:GTPase activity"/>
    <property type="evidence" value="ECO:0007669"/>
    <property type="project" value="TreeGrafter"/>
</dbReference>
<evidence type="ECO:0000256" key="1">
    <source>
        <dbReference type="ARBA" id="ARBA00004413"/>
    </source>
</evidence>
<evidence type="ECO:0000256" key="9">
    <source>
        <dbReference type="ARBA" id="ARBA00023170"/>
    </source>
</evidence>
<keyword evidence="8" id="KW-0472">Membrane</keyword>
<dbReference type="InterPro" id="IPR027417">
    <property type="entry name" value="P-loop_NTPase"/>
</dbReference>
<dbReference type="FunFam" id="3.40.50.300:FF:000053">
    <property type="entry name" value="Signal recognition particle receptor FtsY"/>
    <property type="match status" value="1"/>
</dbReference>
<keyword evidence="9" id="KW-0675">Receptor</keyword>
<dbReference type="AlphaFoldDB" id="A0A381UPL4"/>
<dbReference type="InterPro" id="IPR004390">
    <property type="entry name" value="SR_rcpt_FtsY"/>
</dbReference>
<dbReference type="InterPro" id="IPR003593">
    <property type="entry name" value="AAA+_ATPase"/>
</dbReference>
<dbReference type="NCBIfam" id="TIGR00064">
    <property type="entry name" value="ftsY"/>
    <property type="match status" value="1"/>
</dbReference>
<evidence type="ECO:0000256" key="8">
    <source>
        <dbReference type="ARBA" id="ARBA00023136"/>
    </source>
</evidence>
<evidence type="ECO:0000313" key="11">
    <source>
        <dbReference type="EMBL" id="SVA30086.1"/>
    </source>
</evidence>
<dbReference type="SUPFAM" id="SSF47364">
    <property type="entry name" value="Domain of the SRP/SRP receptor G-proteins"/>
    <property type="match status" value="1"/>
</dbReference>
<keyword evidence="7" id="KW-0342">GTP-binding</keyword>
<organism evidence="11">
    <name type="scientific">marine metagenome</name>
    <dbReference type="NCBI Taxonomy" id="408172"/>
    <lineage>
        <taxon>unclassified sequences</taxon>
        <taxon>metagenomes</taxon>
        <taxon>ecological metagenomes</taxon>
    </lineage>
</organism>
<dbReference type="InterPro" id="IPR042101">
    <property type="entry name" value="SRP54_N_sf"/>
</dbReference>
<evidence type="ECO:0000256" key="5">
    <source>
        <dbReference type="ARBA" id="ARBA00022741"/>
    </source>
</evidence>
<dbReference type="Gene3D" id="3.40.50.300">
    <property type="entry name" value="P-loop containing nucleotide triphosphate hydrolases"/>
    <property type="match status" value="1"/>
</dbReference>
<dbReference type="SUPFAM" id="SSF52540">
    <property type="entry name" value="P-loop containing nucleoside triphosphate hydrolases"/>
    <property type="match status" value="1"/>
</dbReference>
<evidence type="ECO:0000259" key="10">
    <source>
        <dbReference type="PROSITE" id="PS00300"/>
    </source>
</evidence>
<dbReference type="EMBL" id="UINC01006865">
    <property type="protein sequence ID" value="SVA30086.1"/>
    <property type="molecule type" value="Genomic_DNA"/>
</dbReference>
<dbReference type="Pfam" id="PF02881">
    <property type="entry name" value="SRP54_N"/>
    <property type="match status" value="1"/>
</dbReference>
<dbReference type="SMART" id="SM00962">
    <property type="entry name" value="SRP54"/>
    <property type="match status" value="1"/>
</dbReference>
<reference evidence="11" key="1">
    <citation type="submission" date="2018-05" db="EMBL/GenBank/DDBJ databases">
        <authorList>
            <person name="Lanie J.A."/>
            <person name="Ng W.-L."/>
            <person name="Kazmierczak K.M."/>
            <person name="Andrzejewski T.M."/>
            <person name="Davidsen T.M."/>
            <person name="Wayne K.J."/>
            <person name="Tettelin H."/>
            <person name="Glass J.I."/>
            <person name="Rusch D."/>
            <person name="Podicherti R."/>
            <person name="Tsui H.-C.T."/>
            <person name="Winkler M.E."/>
        </authorList>
    </citation>
    <scope>NUCLEOTIDE SEQUENCE</scope>
</reference>
<dbReference type="GO" id="GO:0006614">
    <property type="term" value="P:SRP-dependent cotranslational protein targeting to membrane"/>
    <property type="evidence" value="ECO:0007669"/>
    <property type="project" value="InterPro"/>
</dbReference>
<evidence type="ECO:0000256" key="4">
    <source>
        <dbReference type="ARBA" id="ARBA00022490"/>
    </source>
</evidence>
<comment type="similarity">
    <text evidence="2">Belongs to the GTP-binding SRP family.</text>
</comment>
<keyword evidence="6" id="KW-0378">Hydrolase</keyword>
<evidence type="ECO:0000256" key="7">
    <source>
        <dbReference type="ARBA" id="ARBA00023134"/>
    </source>
</evidence>
<dbReference type="Gene3D" id="1.20.120.140">
    <property type="entry name" value="Signal recognition particle SRP54, nucleotide-binding domain"/>
    <property type="match status" value="1"/>
</dbReference>
<proteinExistence type="inferred from homology"/>
<keyword evidence="4" id="KW-0963">Cytoplasm</keyword>
<dbReference type="GO" id="GO:0005525">
    <property type="term" value="F:GTP binding"/>
    <property type="evidence" value="ECO:0007669"/>
    <property type="project" value="UniProtKB-KW"/>
</dbReference>
<keyword evidence="5" id="KW-0547">Nucleotide-binding</keyword>
<comment type="subcellular location">
    <subcellularLocation>
        <location evidence="1">Cell membrane</location>
        <topology evidence="1">Peripheral membrane protein</topology>
        <orientation evidence="1">Cytoplasmic side</orientation>
    </subcellularLocation>
</comment>
<dbReference type="InterPro" id="IPR000897">
    <property type="entry name" value="SRP54_GTPase_dom"/>
</dbReference>
<dbReference type="PANTHER" id="PTHR43134">
    <property type="entry name" value="SIGNAL RECOGNITION PARTICLE RECEPTOR SUBUNIT ALPHA"/>
    <property type="match status" value="1"/>
</dbReference>
<dbReference type="PROSITE" id="PS00300">
    <property type="entry name" value="SRP54"/>
    <property type="match status" value="1"/>
</dbReference>
<accession>A0A381UPL4</accession>
<dbReference type="Pfam" id="PF00448">
    <property type="entry name" value="SRP54"/>
    <property type="match status" value="1"/>
</dbReference>
<dbReference type="InterPro" id="IPR036225">
    <property type="entry name" value="SRP/SRP_N"/>
</dbReference>
<keyword evidence="3" id="KW-1003">Cell membrane</keyword>
<evidence type="ECO:0000256" key="6">
    <source>
        <dbReference type="ARBA" id="ARBA00022801"/>
    </source>
</evidence>
<feature type="domain" description="SRP54-type proteins GTP-binding" evidence="10">
    <location>
        <begin position="250"/>
        <end position="263"/>
    </location>
</feature>
<dbReference type="GO" id="GO:0005047">
    <property type="term" value="F:signal recognition particle binding"/>
    <property type="evidence" value="ECO:0007669"/>
    <property type="project" value="TreeGrafter"/>
</dbReference>
<dbReference type="InterPro" id="IPR013822">
    <property type="entry name" value="Signal_recog_particl_SRP54_hlx"/>
</dbReference>
<evidence type="ECO:0000256" key="3">
    <source>
        <dbReference type="ARBA" id="ARBA00022475"/>
    </source>
</evidence>